<dbReference type="InterPro" id="IPR013783">
    <property type="entry name" value="Ig-like_fold"/>
</dbReference>
<reference evidence="2" key="1">
    <citation type="submission" date="2020-11" db="EMBL/GenBank/DDBJ databases">
        <title>Sequencing the genomes of 1000 actinobacteria strains.</title>
        <authorList>
            <person name="Klenk H.-P."/>
        </authorList>
    </citation>
    <scope>NUCLEOTIDE SEQUENCE</scope>
    <source>
        <strain evidence="2">DSM 45356</strain>
    </source>
</reference>
<dbReference type="Pfam" id="PF05593">
    <property type="entry name" value="RHS_repeat"/>
    <property type="match status" value="1"/>
</dbReference>
<dbReference type="NCBIfam" id="TIGR03696">
    <property type="entry name" value="Rhs_assc_core"/>
    <property type="match status" value="1"/>
</dbReference>
<dbReference type="EMBL" id="JADOUF010000001">
    <property type="protein sequence ID" value="MBG6134019.1"/>
    <property type="molecule type" value="Genomic_DNA"/>
</dbReference>
<comment type="caution">
    <text evidence="2">The sequence shown here is derived from an EMBL/GenBank/DDBJ whole genome shotgun (WGS) entry which is preliminary data.</text>
</comment>
<dbReference type="InterPro" id="IPR022385">
    <property type="entry name" value="Rhs_assc_core"/>
</dbReference>
<dbReference type="GO" id="GO:0005975">
    <property type="term" value="P:carbohydrate metabolic process"/>
    <property type="evidence" value="ECO:0007669"/>
    <property type="project" value="UniProtKB-ARBA"/>
</dbReference>
<proteinExistence type="predicted"/>
<evidence type="ECO:0000313" key="2">
    <source>
        <dbReference type="EMBL" id="MBG6134019.1"/>
    </source>
</evidence>
<dbReference type="Gene3D" id="2.60.40.10">
    <property type="entry name" value="Immunoglobulins"/>
    <property type="match status" value="1"/>
</dbReference>
<dbReference type="RefSeq" id="WP_197001306.1">
    <property type="nucleotide sequence ID" value="NZ_BONS01000042.1"/>
</dbReference>
<gene>
    <name evidence="2" type="ORF">IW245_000213</name>
</gene>
<feature type="signal peptide" evidence="1">
    <location>
        <begin position="1"/>
        <end position="20"/>
    </location>
</feature>
<feature type="chain" id="PRO_5035154310" evidence="1">
    <location>
        <begin position="21"/>
        <end position="2152"/>
    </location>
</feature>
<evidence type="ECO:0000313" key="3">
    <source>
        <dbReference type="Proteomes" id="UP000622552"/>
    </source>
</evidence>
<keyword evidence="3" id="KW-1185">Reference proteome</keyword>
<organism evidence="2 3">
    <name type="scientific">Longispora fulva</name>
    <dbReference type="NCBI Taxonomy" id="619741"/>
    <lineage>
        <taxon>Bacteria</taxon>
        <taxon>Bacillati</taxon>
        <taxon>Actinomycetota</taxon>
        <taxon>Actinomycetes</taxon>
        <taxon>Micromonosporales</taxon>
        <taxon>Micromonosporaceae</taxon>
        <taxon>Longispora</taxon>
    </lineage>
</organism>
<dbReference type="Gene3D" id="2.180.10.10">
    <property type="entry name" value="RHS repeat-associated core"/>
    <property type="match status" value="2"/>
</dbReference>
<dbReference type="Proteomes" id="UP000622552">
    <property type="component" value="Unassembled WGS sequence"/>
</dbReference>
<evidence type="ECO:0000256" key="1">
    <source>
        <dbReference type="SAM" id="SignalP"/>
    </source>
</evidence>
<protein>
    <submittedName>
        <fullName evidence="2">RHS repeat-associated protein</fullName>
    </submittedName>
</protein>
<sequence length="2152" mass="221038">MALVLSATLLTVVPPSPAAAAKPKPVALVVERADAVSASMAARKQGKRVEVLDSRTETSQTFANPNGSFSLEQHVQPVWARKGSGWAPVDTTLIQAPDGSIVPKAQPAGVRLSAGSPAAAAGVAADAPQDLITVGSGGDAVTLAWRGRLPKPTLSGDTATYASVLPGVDLLVQATRTGFEQFLVLSHAPGQSVSFTLPMRSKGLTAAARADGGLDFTNAAGRIVGSMPPATMWDARKDQKTGLPAHQGPVRLSATSREGALDLTYTADAAFLATADYPVTIDPATSLGRTHWLLASASEPDRTYYDSDNTARAGTPDDGTHAFRSFFAFDPSSLAGKHVQSATLNTNETHSWTCTATPVELWDAGSFTSSSTWANQPALGTKLGTQTVAHGYNASCPAANVAWNVTSAVQGWATANAAVGTLALRAPSETDPTQWKWFDNNPSLSVTYNSYPSVPSALSVTPSVMTAGTLYTNTPTPVLSATATDADGGNLSFTYQVQVASTIVATGTVGGVASGGTASWTPSGLGNGPYTWRVQASDGTDSGPWSAWQAVTVNATIAAAPTVACAGYPANAWTAVIAGGTGCSFSDVSTDVTGYLWGLDQNPPATYTAASTATVNPGPGLHTLYVQAQNSAGNRSGATSYTFGVGSAGVNEPADQSTTSATVNLRATAPTGASAVRFQYRIGTTGAFTDVPVADVTPAITWPVATTATAGGVTSPTLVWNAARSLAGDGPVQIQAVFTTSGGSVTSPPVTTVLQRNAIGSDFASAQVGPVSVGLQSGNAALSASDVSVASYRSGLGVARTFNSLAPAVPSMFGPGWTSSLPVLGTSAAWSALVDNGSYALLTGADGSTRTFNQGTTSNGVTGYLPQGAAATTGLVLTKSSSGFLLVDSTTTQVRFTAPDSAKPTRFVPSLVTQPGTGRSTGYTYSGGKLALITAPDPVVADDTATTAACAYPVASSTWSAGCRGLTFQYDPTTGNISEVDFVAVENTAGFQQIPVARYTYDSSGRLVAEWDPRISPALKNQYTYDSNGRLASVSPAQDPATGNLKPFTFTYDNTPGSLDYGKLLKVTRTHSDNTAAVQTVVYRVPLTKAAGGPIDMDPATTAAWGQTDTPTSAVAVFPADHQPGQTIDWTWADITYYDANGRAVNTAGYGNGWHVTTTEHDTTGNVIRELSAANRETALGGTTTPANPAYVARVASHTGTSTLTSLTVPVTAPVTAGDALVVSLMLTNTANNTVAGNVAVTDSQGDTFTVVTDTNDGSAKDRTLVLAAFGVHTLTTSDTLTVTFPSTGEHHLAVDELSGVNGVDQKSAATGAAGTNFNSGNTPTTTAPNELVFAAAGIQGGSNATWGSGFIALPTVFVSSDQLATAYRTVTATGAYNASGTATKSWMASAVTFRAGANTAAIAQQLDTENIYSADGMELLDSYGPLHAAAVTGYAQPQQVRTHRHSIYDEGAPSTGGPYRLVTTDTETASLGSAIPGTDIDARTTRKVYGIGSDNTGWTLHSPLQTVIDPSGLVITRTTVYNSDPSLYKGEPLAVESRMPANASGGGAGTTRTIHYTAGSNPQDASCGNQPNWADLVCKTTPVAQPGTAGLPNLPVTSHTYNIDLQPVTVIEDFGGGNTRTSTSSYDSAGRLVRTSVVAAGTGSGTPIQDTVSVYSVATGLLTDTETVDGSNAVTADLKSGYDEFGRVSTYSDADGTSTTTTYDLANRIATTNDGLGTRTHTYNGGNERRGLLTGLTDSQAGTFTGTYDADKELTTEQYPGGITATRSFNPAGTATGLSYASAAWSGPIGDSMVPNGHGDLASHAGLNASQIYTYDAASRLTQVADTAAGNCTTRGYGYDANSNRTGETTWAAATNGGCQTATATANRTRSYDSADRLTDSGYGYDAFGRITTTVAADAGGQNLTSTYYANDLAAGQAQNGRTVTWTLDPAADRVRTSTDSATGVTTTNHYGCACDKPSWTGDSAGHSTRNVSGINDLLSAQVNAGVTTLQLVNLHGDVMAAANTNGTDPGPTATMTYTEFGAVESGNPGQYGWLGGEQRQTTTLGGQILMGVRVYAPALGRFLQIDPIPGGSANAYEYGGQDPVNNVDLDGRCPWCDIINHFLQGYFQNQAAGVPHASVAKSDAGKAAYGWMRSGFGGRWGGGRTPYNKG</sequence>
<keyword evidence="1" id="KW-0732">Signal</keyword>
<name>A0A8J7G9A5_9ACTN</name>
<accession>A0A8J7G9A5</accession>
<dbReference type="InterPro" id="IPR031325">
    <property type="entry name" value="RHS_repeat"/>
</dbReference>